<keyword evidence="1 6" id="KW-0768">Sushi</keyword>
<evidence type="ECO:0000259" key="7">
    <source>
        <dbReference type="PROSITE" id="PS50923"/>
    </source>
</evidence>
<dbReference type="SMART" id="SM00032">
    <property type="entry name" value="CCP"/>
    <property type="match status" value="8"/>
</dbReference>
<evidence type="ECO:0000256" key="5">
    <source>
        <dbReference type="ARBA" id="ARBA00023180"/>
    </source>
</evidence>
<keyword evidence="8" id="KW-1185">Reference proteome</keyword>
<dbReference type="CDD" id="cd00033">
    <property type="entry name" value="CCP"/>
    <property type="match status" value="7"/>
</dbReference>
<feature type="domain" description="Sushi" evidence="7">
    <location>
        <begin position="483"/>
        <end position="540"/>
    </location>
</feature>
<dbReference type="PANTHER" id="PTHR19325">
    <property type="entry name" value="COMPLEMENT COMPONENT-RELATED SUSHI DOMAIN-CONTAINING"/>
    <property type="match status" value="1"/>
</dbReference>
<sequence length="597" mass="67416">MHPTRSPNWTLHRKRKIAAWPFIRLWKVCDPTLFQMILVTALLATVLGDCNPPPRLDFASPINVVNETSFKTGTILKYACRPGYSRASSSMNVICKQGGVWDYIEFCTKKRCRNPGDLPNGNVVVKTDFYFGAEIEFSCLEGYLLTGPTTSHCDVHDKSVDWSNPLPVCSIIHCKSPPAINNGRHNGREDSYIYGSSVTYSCDPNFSLVGKASISCMVENKTVGVWSPNPPTCKKIICAQPEVPNGIVNTGSRSIYNYKDTVMLSCNYGYILRGSRLVHCEEDNNWHPSLPTCELNSCTNVPEIPHANWEVYYSYKPRKDSVYNIGTVLRYSCNSGYRPVEDEPTTITCQEDLTWTPYRGCERVCCPKPELKNGKIVNQRKTELSPSCHYFFGDQFSYTCHKKSKIFKATCQGDGTWNPKTPTCDDDCDFPPDIAHGHHKKVVSYFSNDIMYECDDGYTLVGQAIISCRYSTWSPPAPVCKAVCLKPKIENGNLSVDKSEYDEDETPTVQCNRGYRVVGSQSISCSENRTWYPEVSKCEWEVPEGCEKILAGRNFMQCLPNPQDVKLAMELYKLSLEIEQLERERDKAMKCTLESPP</sequence>
<feature type="disulfide bond" evidence="6">
    <location>
        <begin position="80"/>
        <end position="107"/>
    </location>
</feature>
<organism evidence="8 9">
    <name type="scientific">Chrysochloris asiatica</name>
    <name type="common">Cape golden mole</name>
    <dbReference type="NCBI Taxonomy" id="185453"/>
    <lineage>
        <taxon>Eukaryota</taxon>
        <taxon>Metazoa</taxon>
        <taxon>Chordata</taxon>
        <taxon>Craniata</taxon>
        <taxon>Vertebrata</taxon>
        <taxon>Euteleostomi</taxon>
        <taxon>Mammalia</taxon>
        <taxon>Eutheria</taxon>
        <taxon>Afrotheria</taxon>
        <taxon>Chrysochloridae</taxon>
        <taxon>Chrysochlorinae</taxon>
        <taxon>Chrysochloris</taxon>
    </lineage>
</organism>
<keyword evidence="3" id="KW-0677">Repeat</keyword>
<dbReference type="Gene3D" id="1.20.5.3730">
    <property type="match status" value="1"/>
</dbReference>
<dbReference type="OrthoDB" id="8961654at2759"/>
<dbReference type="InterPro" id="IPR000436">
    <property type="entry name" value="Sushi_SCR_CCP_dom"/>
</dbReference>
<gene>
    <name evidence="9" type="primary">C4BPA</name>
</gene>
<comment type="caution">
    <text evidence="6">Lacks conserved residue(s) required for the propagation of feature annotation.</text>
</comment>
<dbReference type="InterPro" id="IPR040514">
    <property type="entry name" value="C4bp_oligo"/>
</dbReference>
<name>A0A9B0T8R4_CHRAS</name>
<feature type="domain" description="Sushi" evidence="7">
    <location>
        <begin position="236"/>
        <end position="295"/>
    </location>
</feature>
<evidence type="ECO:0000313" key="8">
    <source>
        <dbReference type="Proteomes" id="UP000504623"/>
    </source>
</evidence>
<dbReference type="InterPro" id="IPR035976">
    <property type="entry name" value="Sushi/SCR/CCP_sf"/>
</dbReference>
<dbReference type="Proteomes" id="UP000504623">
    <property type="component" value="Unplaced"/>
</dbReference>
<dbReference type="InterPro" id="IPR050350">
    <property type="entry name" value="Compl-Cell_Adhes-Reg"/>
</dbReference>
<keyword evidence="4 6" id="KW-1015">Disulfide bond</keyword>
<keyword evidence="5" id="KW-0325">Glycoprotein</keyword>
<feature type="domain" description="Sushi" evidence="7">
    <location>
        <begin position="48"/>
        <end position="109"/>
    </location>
</feature>
<dbReference type="Gene3D" id="2.20.28.230">
    <property type="match status" value="1"/>
</dbReference>
<dbReference type="PROSITE" id="PS50923">
    <property type="entry name" value="SUSHI"/>
    <property type="match status" value="8"/>
</dbReference>
<feature type="disulfide bond" evidence="6">
    <location>
        <begin position="266"/>
        <end position="293"/>
    </location>
</feature>
<feature type="domain" description="Sushi" evidence="7">
    <location>
        <begin position="172"/>
        <end position="235"/>
    </location>
</feature>
<dbReference type="SUPFAM" id="SSF57535">
    <property type="entry name" value="Complement control module/SCR domain"/>
    <property type="match status" value="8"/>
</dbReference>
<evidence type="ECO:0000313" key="9">
    <source>
        <dbReference type="RefSeq" id="XP_006834268.1"/>
    </source>
</evidence>
<feature type="domain" description="Sushi" evidence="7">
    <location>
        <begin position="364"/>
        <end position="424"/>
    </location>
</feature>
<keyword evidence="2" id="KW-0732">Signal</keyword>
<dbReference type="GeneID" id="102836381"/>
<evidence type="ECO:0000256" key="6">
    <source>
        <dbReference type="PROSITE-ProRule" id="PRU00302"/>
    </source>
</evidence>
<evidence type="ECO:0000256" key="1">
    <source>
        <dbReference type="ARBA" id="ARBA00022659"/>
    </source>
</evidence>
<accession>A0A9B0T8R4</accession>
<dbReference type="FunFam" id="2.10.70.10:FF:000014">
    <property type="entry name" value="Membrane cofactor protein"/>
    <property type="match status" value="2"/>
</dbReference>
<feature type="disulfide bond" evidence="6">
    <location>
        <begin position="511"/>
        <end position="538"/>
    </location>
</feature>
<dbReference type="Pfam" id="PF00084">
    <property type="entry name" value="Sushi"/>
    <property type="match status" value="8"/>
</dbReference>
<reference evidence="9" key="1">
    <citation type="submission" date="2025-08" db="UniProtKB">
        <authorList>
            <consortium name="RefSeq"/>
        </authorList>
    </citation>
    <scope>IDENTIFICATION</scope>
    <source>
        <tissue evidence="9">Spleen</tissue>
    </source>
</reference>
<dbReference type="CTD" id="722"/>
<dbReference type="RefSeq" id="XP_006834268.1">
    <property type="nucleotide sequence ID" value="XM_006834205.1"/>
</dbReference>
<dbReference type="Gene3D" id="2.10.70.10">
    <property type="entry name" value="Complement Module, domain 1"/>
    <property type="match status" value="7"/>
</dbReference>
<protein>
    <submittedName>
        <fullName evidence="9">C4b-binding protein alpha chain-like</fullName>
    </submittedName>
</protein>
<proteinExistence type="predicted"/>
<feature type="domain" description="Sushi" evidence="7">
    <location>
        <begin position="296"/>
        <end position="363"/>
    </location>
</feature>
<dbReference type="FunFam" id="2.10.70.10:FF:000055">
    <property type="entry name" value="Complement decay-accelerating factor, GPI-anchored"/>
    <property type="match status" value="1"/>
</dbReference>
<dbReference type="PANTHER" id="PTHR19325:SF551">
    <property type="entry name" value="ZONA PELLUCIDA SPERM-BINDING PROTEIN 3 RECEPTOR"/>
    <property type="match status" value="1"/>
</dbReference>
<feature type="domain" description="Sushi" evidence="7">
    <location>
        <begin position="110"/>
        <end position="171"/>
    </location>
</feature>
<dbReference type="Pfam" id="PF18453">
    <property type="entry name" value="C4bp_oligo"/>
    <property type="match status" value="1"/>
</dbReference>
<evidence type="ECO:0000256" key="3">
    <source>
        <dbReference type="ARBA" id="ARBA00022737"/>
    </source>
</evidence>
<feature type="domain" description="Sushi" evidence="7">
    <location>
        <begin position="426"/>
        <end position="482"/>
    </location>
</feature>
<evidence type="ECO:0000256" key="4">
    <source>
        <dbReference type="ARBA" id="ARBA00023157"/>
    </source>
</evidence>
<dbReference type="AlphaFoldDB" id="A0A9B0T8R4"/>
<evidence type="ECO:0000256" key="2">
    <source>
        <dbReference type="ARBA" id="ARBA00022729"/>
    </source>
</evidence>